<dbReference type="Proteomes" id="UP000216164">
    <property type="component" value="Unassembled WGS sequence"/>
</dbReference>
<accession>A0AAP7ZHV8</accession>
<sequence>MIKEWNCGAVSLIVLTAGVVLTGCSAVHLPTPYQPYTKPNGGYTDKQIGDDVYRVVFAGTGATPLPTAYAYAVYRAAEIARDHDAPYFEVVEGFQDRKPEDDGPQFGRVEPQNLPANALATREDGRGSDVEKNHVVYVSEADFSTGWSMHKTAAYVPMIIMVPNVTPQMYQPSLLIRLLKEKPADKDKAYHVFETTRILTVLGPRLKRPTPEAAKDAQS</sequence>
<evidence type="ECO:0000313" key="2">
    <source>
        <dbReference type="EMBL" id="OYQ09313.1"/>
    </source>
</evidence>
<gene>
    <name evidence="2" type="ORF">B7R77_20440</name>
</gene>
<dbReference type="PROSITE" id="PS51257">
    <property type="entry name" value="PROKAR_LIPOPROTEIN"/>
    <property type="match status" value="1"/>
</dbReference>
<evidence type="ECO:0000256" key="1">
    <source>
        <dbReference type="SAM" id="MobiDB-lite"/>
    </source>
</evidence>
<dbReference type="AlphaFoldDB" id="A0AAP7ZHV8"/>
<feature type="region of interest" description="Disordered" evidence="1">
    <location>
        <begin position="99"/>
        <end position="127"/>
    </location>
</feature>
<comment type="caution">
    <text evidence="2">The sequence shown here is derived from an EMBL/GenBank/DDBJ whole genome shotgun (WGS) entry which is preliminary data.</text>
</comment>
<protein>
    <recommendedName>
        <fullName evidence="4">Lipoprotein</fullName>
    </recommendedName>
</protein>
<dbReference type="NCBIfam" id="NF047637">
    <property type="entry name" value="lipo_CC0125"/>
    <property type="match status" value="1"/>
</dbReference>
<evidence type="ECO:0000313" key="3">
    <source>
        <dbReference type="Proteomes" id="UP000216164"/>
    </source>
</evidence>
<evidence type="ECO:0008006" key="4">
    <source>
        <dbReference type="Google" id="ProtNLM"/>
    </source>
</evidence>
<organism evidence="2 3">
    <name type="scientific">Ralstonia solanacearum K60</name>
    <dbReference type="NCBI Taxonomy" id="1091042"/>
    <lineage>
        <taxon>Bacteria</taxon>
        <taxon>Pseudomonadati</taxon>
        <taxon>Pseudomonadota</taxon>
        <taxon>Betaproteobacteria</taxon>
        <taxon>Burkholderiales</taxon>
        <taxon>Burkholderiaceae</taxon>
        <taxon>Ralstonia</taxon>
        <taxon>Ralstonia solanacearum species complex</taxon>
    </lineage>
</organism>
<reference evidence="2 3" key="1">
    <citation type="submission" date="2017-04" db="EMBL/GenBank/DDBJ databases">
        <title>Genome Announcement: Closed genomes of Ralstonia solanacearum strains K60, UW551, and UW700.</title>
        <authorList>
            <person name="Hayes M."/>
            <person name="Macintyre A.M."/>
            <person name="Allen C."/>
        </authorList>
    </citation>
    <scope>NUCLEOTIDE SEQUENCE [LARGE SCALE GENOMIC DNA]</scope>
    <source>
        <strain evidence="2 3">UW25</strain>
    </source>
</reference>
<proteinExistence type="predicted"/>
<dbReference type="RefSeq" id="WP_094394799.1">
    <property type="nucleotide sequence ID" value="NZ_NCTK01000002.1"/>
</dbReference>
<name>A0AAP7ZHV8_RALSL</name>
<dbReference type="EMBL" id="NCTK01000002">
    <property type="protein sequence ID" value="OYQ09313.1"/>
    <property type="molecule type" value="Genomic_DNA"/>
</dbReference>